<dbReference type="PANTHER" id="PTHR33096:SF1">
    <property type="entry name" value="CXC1-LIKE CYSTEINE CLUSTER ASSOCIATED WITH KDZ TRANSPOSASES DOMAIN-CONTAINING PROTEIN"/>
    <property type="match status" value="1"/>
</dbReference>
<evidence type="ECO:0000259" key="2">
    <source>
        <dbReference type="Pfam" id="PF18802"/>
    </source>
</evidence>
<dbReference type="Proteomes" id="UP000325313">
    <property type="component" value="Unassembled WGS sequence"/>
</dbReference>
<dbReference type="Pfam" id="PF18758">
    <property type="entry name" value="KDZ"/>
    <property type="match status" value="1"/>
</dbReference>
<dbReference type="AlphaFoldDB" id="A0A5B0S3Q7"/>
<evidence type="ECO:0000256" key="1">
    <source>
        <dbReference type="SAM" id="MobiDB-lite"/>
    </source>
</evidence>
<gene>
    <name evidence="3" type="ORF">PGTUg99_015435</name>
</gene>
<sequence>MAPGKRPKNLYQFHYRSQLPNTETRSEKKARLACQKRTKAEIGDSIRRQINRRDTQDQNDQESTNPDNPDTETHAQESLGFNENSLWEDTGEYMNDEDSNSLARIRSLHEEFIQKQKHQHWKDVMDSMFPVYLHLKNQTADWTLPCALDNFSSLLCKCTPDKYKIREVDLIDLMVLLLANGYLSCTPIVPQTAFSIQLLNFYDLLWNFCNTHATPFCKVLQSWNESISIRLLAKNSKRPRDLRRNFVASIDAYRTLKSMQRKIIQTATSITKQEVLAQRSCPACFGVAVPIDNPIHPETQSTQDFDTNKVFICLDGNFQHRHHERASKNYLELENEPLFVTPEEIALSNLEIREGELAKRVSQKAKDRCTQQHKAADDRRNTGEGRGLPMSIIKRLFSEINPDVKLGILYDIGCTLKKFFQARGLLSDYLPRMSFATAVFHSYVHDWPSHYVMQQEIIA</sequence>
<reference evidence="3 4" key="1">
    <citation type="submission" date="2019-05" db="EMBL/GenBank/DDBJ databases">
        <title>Emergence of the Ug99 lineage of the wheat stem rust pathogen through somatic hybridization.</title>
        <authorList>
            <person name="Li F."/>
            <person name="Upadhyaya N.M."/>
            <person name="Sperschneider J."/>
            <person name="Matny O."/>
            <person name="Nguyen-Phuc H."/>
            <person name="Mago R."/>
            <person name="Raley C."/>
            <person name="Miller M.E."/>
            <person name="Silverstein K.A.T."/>
            <person name="Henningsen E."/>
            <person name="Hirsch C.D."/>
            <person name="Visser B."/>
            <person name="Pretorius Z.A."/>
            <person name="Steffenson B.J."/>
            <person name="Schwessinger B."/>
            <person name="Dodds P.N."/>
            <person name="Figueroa M."/>
        </authorList>
    </citation>
    <scope>NUCLEOTIDE SEQUENCE [LARGE SCALE GENOMIC DNA]</scope>
    <source>
        <strain evidence="3 4">Ug99</strain>
    </source>
</reference>
<evidence type="ECO:0000313" key="3">
    <source>
        <dbReference type="EMBL" id="KAA1132796.1"/>
    </source>
</evidence>
<organism evidence="3 4">
    <name type="scientific">Puccinia graminis f. sp. tritici</name>
    <dbReference type="NCBI Taxonomy" id="56615"/>
    <lineage>
        <taxon>Eukaryota</taxon>
        <taxon>Fungi</taxon>
        <taxon>Dikarya</taxon>
        <taxon>Basidiomycota</taxon>
        <taxon>Pucciniomycotina</taxon>
        <taxon>Pucciniomycetes</taxon>
        <taxon>Pucciniales</taxon>
        <taxon>Pucciniaceae</taxon>
        <taxon>Puccinia</taxon>
    </lineage>
</organism>
<dbReference type="EMBL" id="VDEP01000076">
    <property type="protein sequence ID" value="KAA1132796.1"/>
    <property type="molecule type" value="Genomic_DNA"/>
</dbReference>
<name>A0A5B0S3Q7_PUCGR</name>
<feature type="compositionally biased region" description="Basic and acidic residues" evidence="1">
    <location>
        <begin position="38"/>
        <end position="56"/>
    </location>
</feature>
<protein>
    <recommendedName>
        <fullName evidence="2">CxC1-like cysteine cluster associated with KDZ transposases domain-containing protein</fullName>
    </recommendedName>
</protein>
<accession>A0A5B0S3Q7</accession>
<dbReference type="InterPro" id="IPR041320">
    <property type="entry name" value="CxC1"/>
</dbReference>
<proteinExistence type="predicted"/>
<feature type="region of interest" description="Disordered" evidence="1">
    <location>
        <begin position="1"/>
        <end position="75"/>
    </location>
</feature>
<evidence type="ECO:0000313" key="4">
    <source>
        <dbReference type="Proteomes" id="UP000325313"/>
    </source>
</evidence>
<dbReference type="Pfam" id="PF18802">
    <property type="entry name" value="CxC1"/>
    <property type="match status" value="1"/>
</dbReference>
<feature type="domain" description="CxC1-like cysteine cluster associated with KDZ transposases" evidence="2">
    <location>
        <begin position="141"/>
        <end position="228"/>
    </location>
</feature>
<dbReference type="PANTHER" id="PTHR33096">
    <property type="entry name" value="CXC2 DOMAIN-CONTAINING PROTEIN"/>
    <property type="match status" value="1"/>
</dbReference>
<comment type="caution">
    <text evidence="3">The sequence shown here is derived from an EMBL/GenBank/DDBJ whole genome shotgun (WGS) entry which is preliminary data.</text>
</comment>
<dbReference type="InterPro" id="IPR040521">
    <property type="entry name" value="KDZ"/>
</dbReference>